<comment type="similarity">
    <text evidence="2 11">Belongs to the diacylglycerol acyltransferase family.</text>
</comment>
<evidence type="ECO:0000256" key="8">
    <source>
        <dbReference type="ARBA" id="ARBA00023098"/>
    </source>
</evidence>
<dbReference type="GO" id="GO:0019432">
    <property type="term" value="P:triglyceride biosynthetic process"/>
    <property type="evidence" value="ECO:0007669"/>
    <property type="project" value="TreeGrafter"/>
</dbReference>
<keyword evidence="4 11" id="KW-0808">Transferase</keyword>
<dbReference type="InterPro" id="IPR007130">
    <property type="entry name" value="DAGAT"/>
</dbReference>
<proteinExistence type="inferred from homology"/>
<keyword evidence="8" id="KW-0443">Lipid metabolism</keyword>
<evidence type="ECO:0000256" key="6">
    <source>
        <dbReference type="ARBA" id="ARBA00022824"/>
    </source>
</evidence>
<reference evidence="12 13" key="1">
    <citation type="submission" date="2016-10" db="EMBL/GenBank/DDBJ databases">
        <authorList>
            <person name="Cai Z."/>
        </authorList>
    </citation>
    <scope>NUCLEOTIDE SEQUENCE [LARGE SCALE GENOMIC DNA]</scope>
</reference>
<dbReference type="GO" id="GO:0004144">
    <property type="term" value="F:diacylglycerol O-acyltransferase activity"/>
    <property type="evidence" value="ECO:0007669"/>
    <property type="project" value="UniProtKB-ARBA"/>
</dbReference>
<keyword evidence="5 11" id="KW-0812">Transmembrane</keyword>
<dbReference type="PANTHER" id="PTHR12317">
    <property type="entry name" value="DIACYLGLYCEROL O-ACYLTRANSFERASE"/>
    <property type="match status" value="1"/>
</dbReference>
<evidence type="ECO:0000256" key="5">
    <source>
        <dbReference type="ARBA" id="ARBA00022692"/>
    </source>
</evidence>
<comment type="subcellular location">
    <subcellularLocation>
        <location evidence="1 11">Endoplasmic reticulum membrane</location>
        <topology evidence="1 11">Multi-pass membrane protein</topology>
    </subcellularLocation>
</comment>
<evidence type="ECO:0000256" key="11">
    <source>
        <dbReference type="RuleBase" id="RU367023"/>
    </source>
</evidence>
<keyword evidence="9 11" id="KW-0472">Membrane</keyword>
<dbReference type="AlphaFoldDB" id="A0A383W6Y7"/>
<dbReference type="STRING" id="3088.A0A383W6Y7"/>
<keyword evidence="13" id="KW-1185">Reference proteome</keyword>
<organism evidence="12 13">
    <name type="scientific">Tetradesmus obliquus</name>
    <name type="common">Green alga</name>
    <name type="synonym">Acutodesmus obliquus</name>
    <dbReference type="NCBI Taxonomy" id="3088"/>
    <lineage>
        <taxon>Eukaryota</taxon>
        <taxon>Viridiplantae</taxon>
        <taxon>Chlorophyta</taxon>
        <taxon>core chlorophytes</taxon>
        <taxon>Chlorophyceae</taxon>
        <taxon>CS clade</taxon>
        <taxon>Sphaeropleales</taxon>
        <taxon>Scenedesmaceae</taxon>
        <taxon>Tetradesmus</taxon>
    </lineage>
</organism>
<keyword evidence="3" id="KW-0444">Lipid biosynthesis</keyword>
<dbReference type="PANTHER" id="PTHR12317:SF63">
    <property type="entry name" value="DIACYLGLYCEROL O-ACYLTRANSFERASE 2"/>
    <property type="match status" value="1"/>
</dbReference>
<name>A0A383W6Y7_TETOB</name>
<evidence type="ECO:0000256" key="4">
    <source>
        <dbReference type="ARBA" id="ARBA00022679"/>
    </source>
</evidence>
<dbReference type="Proteomes" id="UP000256970">
    <property type="component" value="Unassembled WGS sequence"/>
</dbReference>
<keyword evidence="7 11" id="KW-1133">Transmembrane helix</keyword>
<gene>
    <name evidence="12" type="ORF">BQ4739_LOCUS13095</name>
</gene>
<evidence type="ECO:0000256" key="10">
    <source>
        <dbReference type="ARBA" id="ARBA00023315"/>
    </source>
</evidence>
<keyword evidence="10" id="KW-0012">Acyltransferase</keyword>
<evidence type="ECO:0000256" key="7">
    <source>
        <dbReference type="ARBA" id="ARBA00022989"/>
    </source>
</evidence>
<dbReference type="GO" id="GO:0005789">
    <property type="term" value="C:endoplasmic reticulum membrane"/>
    <property type="evidence" value="ECO:0007669"/>
    <property type="project" value="UniProtKB-SubCell"/>
</dbReference>
<accession>A0A383W6Y7</accession>
<evidence type="ECO:0000313" key="13">
    <source>
        <dbReference type="Proteomes" id="UP000256970"/>
    </source>
</evidence>
<sequence>MEAEKASKAGKVAELFVNTRVYSEGLSKDHKQSFISWLVAVTTLTIYTGWMHILLGLMLGSFFSRSCLYLLLAIWATTWLPAKPVLWSAFCSSWVFKTWREYFSFSYLNEAELELGKRYIFVEVPHGVFPLSEILSGTNCQAIWPHWKVYSLAASSVFGVPLWRHFLTWIGCVPATSANFKRMLGRGSVAVVVGGIAEMYMQMLAKGSVAVVVGGIAEMYMQHPHKERIMLANRKGFVRVAVEAGLDGGIVPVYHFGNTQVFDFWPQSLSTFARKRRAAYGFLVGWWGTPVPRKVPLFQVSGRPIPVPKVDKNDTVKFNQAVDEVHAQVVAELQAMYNRHRASYSAAWAERPLVIE</sequence>
<protein>
    <recommendedName>
        <fullName evidence="11">Acyltransferase</fullName>
        <ecNumber evidence="11">2.3.1.-</ecNumber>
    </recommendedName>
</protein>
<evidence type="ECO:0000256" key="9">
    <source>
        <dbReference type="ARBA" id="ARBA00023136"/>
    </source>
</evidence>
<dbReference type="EC" id="2.3.1.-" evidence="11"/>
<dbReference type="EMBL" id="FNXT01001180">
    <property type="protein sequence ID" value="SZX72963.1"/>
    <property type="molecule type" value="Genomic_DNA"/>
</dbReference>
<feature type="transmembrane region" description="Helical" evidence="11">
    <location>
        <begin position="67"/>
        <end position="90"/>
    </location>
</feature>
<evidence type="ECO:0000256" key="3">
    <source>
        <dbReference type="ARBA" id="ARBA00022516"/>
    </source>
</evidence>
<dbReference type="CDD" id="cd07987">
    <property type="entry name" value="LPLAT_MGAT-like"/>
    <property type="match status" value="1"/>
</dbReference>
<evidence type="ECO:0000256" key="1">
    <source>
        <dbReference type="ARBA" id="ARBA00004477"/>
    </source>
</evidence>
<feature type="transmembrane region" description="Helical" evidence="11">
    <location>
        <begin position="34"/>
        <end position="55"/>
    </location>
</feature>
<evidence type="ECO:0000313" key="12">
    <source>
        <dbReference type="EMBL" id="SZX72963.1"/>
    </source>
</evidence>
<evidence type="ECO:0000256" key="2">
    <source>
        <dbReference type="ARBA" id="ARBA00005420"/>
    </source>
</evidence>
<keyword evidence="6 11" id="KW-0256">Endoplasmic reticulum</keyword>
<dbReference type="Pfam" id="PF03982">
    <property type="entry name" value="DAGAT"/>
    <property type="match status" value="2"/>
</dbReference>